<dbReference type="AlphaFoldDB" id="A0A930VJ73"/>
<dbReference type="SMART" id="SM00382">
    <property type="entry name" value="AAA"/>
    <property type="match status" value="1"/>
</dbReference>
<evidence type="ECO:0000259" key="5">
    <source>
        <dbReference type="PROSITE" id="PS50893"/>
    </source>
</evidence>
<evidence type="ECO:0000256" key="3">
    <source>
        <dbReference type="ARBA" id="ARBA00022741"/>
    </source>
</evidence>
<sequence length="289" mass="31571">MSTSSDMDYRRLSRSHSSIERPEPYQTFNLLSGEEDVMEVRVSGLRSTYRGRSWTLEVERLQLTDGVTALVGVNGAGKSTLMRHLAGALRPAVGRVHVSGSDIYGHGRAAGLRQVGYLPQEYSLPRELRVQTSVTYAAWMRGVGRRESKALAGAALEAVGLSARARHRVHTLSGGMLRRLSLAQAMVGEPGFLLLDEPTTGLDPEQRAAMRDLVAAVPDGRVALVSSHVMEDVHTLARNILVLEDGAVIWHGGIQDFCERFGGPDRSAEVAFLTLLSQHRAGRRPRSPK</sequence>
<evidence type="ECO:0000313" key="6">
    <source>
        <dbReference type="EMBL" id="MBF4768514.1"/>
    </source>
</evidence>
<dbReference type="InterPro" id="IPR027417">
    <property type="entry name" value="P-loop_NTPase"/>
</dbReference>
<keyword evidence="4 6" id="KW-0067">ATP-binding</keyword>
<dbReference type="PANTHER" id="PTHR43335:SF2">
    <property type="entry name" value="ABC TRANSPORTER, ATP-BINDING PROTEIN"/>
    <property type="match status" value="1"/>
</dbReference>
<dbReference type="InterPro" id="IPR003439">
    <property type="entry name" value="ABC_transporter-like_ATP-bd"/>
</dbReference>
<dbReference type="PROSITE" id="PS50893">
    <property type="entry name" value="ABC_TRANSPORTER_2"/>
    <property type="match status" value="1"/>
</dbReference>
<keyword evidence="2" id="KW-0813">Transport</keyword>
<dbReference type="Proteomes" id="UP000660668">
    <property type="component" value="Unassembled WGS sequence"/>
</dbReference>
<dbReference type="InterPro" id="IPR017871">
    <property type="entry name" value="ABC_transporter-like_CS"/>
</dbReference>
<keyword evidence="7" id="KW-1185">Reference proteome</keyword>
<evidence type="ECO:0000256" key="4">
    <source>
        <dbReference type="ARBA" id="ARBA00022840"/>
    </source>
</evidence>
<dbReference type="PANTHER" id="PTHR43335">
    <property type="entry name" value="ABC TRANSPORTER, ATP-BINDING PROTEIN"/>
    <property type="match status" value="1"/>
</dbReference>
<protein>
    <submittedName>
        <fullName evidence="6">ATP-binding cassette domain-containing protein</fullName>
    </submittedName>
</protein>
<proteinExistence type="inferred from homology"/>
<dbReference type="SUPFAM" id="SSF52540">
    <property type="entry name" value="P-loop containing nucleoside triphosphate hydrolases"/>
    <property type="match status" value="1"/>
</dbReference>
<dbReference type="Gene3D" id="3.40.50.300">
    <property type="entry name" value="P-loop containing nucleotide triphosphate hydrolases"/>
    <property type="match status" value="1"/>
</dbReference>
<comment type="caution">
    <text evidence="6">The sequence shown here is derived from an EMBL/GenBank/DDBJ whole genome shotgun (WGS) entry which is preliminary data.</text>
</comment>
<evidence type="ECO:0000256" key="1">
    <source>
        <dbReference type="ARBA" id="ARBA00005417"/>
    </source>
</evidence>
<reference evidence="6" key="1">
    <citation type="submission" date="2020-11" db="EMBL/GenBank/DDBJ databases">
        <title>Nocardioides cynanchi sp. nov., isolated from soil of rhizosphere of Cynanchum wilfordii.</title>
        <authorList>
            <person name="Lee J.-S."/>
            <person name="Suh M.K."/>
            <person name="Kim J.-S."/>
        </authorList>
    </citation>
    <scope>NUCLEOTIDE SEQUENCE</scope>
    <source>
        <strain evidence="6">KCTC 19276</strain>
    </source>
</reference>
<organism evidence="6 7">
    <name type="scientific">Nocardioides agariphilus</name>
    <dbReference type="NCBI Taxonomy" id="433664"/>
    <lineage>
        <taxon>Bacteria</taxon>
        <taxon>Bacillati</taxon>
        <taxon>Actinomycetota</taxon>
        <taxon>Actinomycetes</taxon>
        <taxon>Propionibacteriales</taxon>
        <taxon>Nocardioidaceae</taxon>
        <taxon>Nocardioides</taxon>
    </lineage>
</organism>
<accession>A0A930VJ73</accession>
<dbReference type="InterPro" id="IPR003593">
    <property type="entry name" value="AAA+_ATPase"/>
</dbReference>
<dbReference type="GO" id="GO:0016887">
    <property type="term" value="F:ATP hydrolysis activity"/>
    <property type="evidence" value="ECO:0007669"/>
    <property type="project" value="InterPro"/>
</dbReference>
<dbReference type="EMBL" id="JADKPO010000014">
    <property type="protein sequence ID" value="MBF4768514.1"/>
    <property type="molecule type" value="Genomic_DNA"/>
</dbReference>
<gene>
    <name evidence="6" type="ORF">ISU10_12135</name>
</gene>
<evidence type="ECO:0000313" key="7">
    <source>
        <dbReference type="Proteomes" id="UP000660668"/>
    </source>
</evidence>
<feature type="domain" description="ABC transporter" evidence="5">
    <location>
        <begin position="40"/>
        <end position="270"/>
    </location>
</feature>
<keyword evidence="3" id="KW-0547">Nucleotide-binding</keyword>
<dbReference type="RefSeq" id="WP_194696655.1">
    <property type="nucleotide sequence ID" value="NZ_JADKPO010000014.1"/>
</dbReference>
<dbReference type="GO" id="GO:0005524">
    <property type="term" value="F:ATP binding"/>
    <property type="evidence" value="ECO:0007669"/>
    <property type="project" value="UniProtKB-KW"/>
</dbReference>
<name>A0A930VJ73_9ACTN</name>
<dbReference type="PROSITE" id="PS00211">
    <property type="entry name" value="ABC_TRANSPORTER_1"/>
    <property type="match status" value="1"/>
</dbReference>
<comment type="similarity">
    <text evidence="1">Belongs to the ABC transporter superfamily.</text>
</comment>
<evidence type="ECO:0000256" key="2">
    <source>
        <dbReference type="ARBA" id="ARBA00022448"/>
    </source>
</evidence>
<dbReference type="Pfam" id="PF00005">
    <property type="entry name" value="ABC_tran"/>
    <property type="match status" value="1"/>
</dbReference>